<keyword evidence="2" id="KW-1185">Reference proteome</keyword>
<gene>
    <name evidence="1" type="ORF">EFY79_11390</name>
</gene>
<dbReference type="Proteomes" id="UP000267223">
    <property type="component" value="Unassembled WGS sequence"/>
</dbReference>
<proteinExistence type="predicted"/>
<sequence length="82" mass="9957">MSIFIFLDLNQETFNFNTNIWCFTILCNTCYLLFSGSSRIQASKIPFKSFMAKGFIRFYRKMDFYEWKKKDINGKLILRKRK</sequence>
<organism evidence="1 2">
    <name type="scientific">Hanamia caeni</name>
    <dbReference type="NCBI Taxonomy" id="2294116"/>
    <lineage>
        <taxon>Bacteria</taxon>
        <taxon>Pseudomonadati</taxon>
        <taxon>Bacteroidota</taxon>
        <taxon>Chitinophagia</taxon>
        <taxon>Chitinophagales</taxon>
        <taxon>Chitinophagaceae</taxon>
        <taxon>Hanamia</taxon>
    </lineage>
</organism>
<evidence type="ECO:0000313" key="1">
    <source>
        <dbReference type="EMBL" id="RNI36274.1"/>
    </source>
</evidence>
<dbReference type="EMBL" id="RJJR01000008">
    <property type="protein sequence ID" value="RNI36274.1"/>
    <property type="molecule type" value="Genomic_DNA"/>
</dbReference>
<name>A0A3M9NER3_9BACT</name>
<reference evidence="1 2" key="1">
    <citation type="submission" date="2018-11" db="EMBL/GenBank/DDBJ databases">
        <title>Draft genome sequence of Ferruginibacter sp. BO-59.</title>
        <authorList>
            <person name="Im W.T."/>
        </authorList>
    </citation>
    <scope>NUCLEOTIDE SEQUENCE [LARGE SCALE GENOMIC DNA]</scope>
    <source>
        <strain evidence="1 2">BO-59</strain>
    </source>
</reference>
<protein>
    <submittedName>
        <fullName evidence="1">Uncharacterized protein</fullName>
    </submittedName>
</protein>
<evidence type="ECO:0000313" key="2">
    <source>
        <dbReference type="Proteomes" id="UP000267223"/>
    </source>
</evidence>
<comment type="caution">
    <text evidence="1">The sequence shown here is derived from an EMBL/GenBank/DDBJ whole genome shotgun (WGS) entry which is preliminary data.</text>
</comment>
<accession>A0A3M9NER3</accession>
<dbReference type="AlphaFoldDB" id="A0A3M9NER3"/>